<evidence type="ECO:0008006" key="7">
    <source>
        <dbReference type="Google" id="ProtNLM"/>
    </source>
</evidence>
<evidence type="ECO:0000313" key="6">
    <source>
        <dbReference type="Proteomes" id="UP000075886"/>
    </source>
</evidence>
<comment type="similarity">
    <text evidence="1">Belongs to the universal ribosomal protein uS9 family.</text>
</comment>
<dbReference type="EMBL" id="AXCN02001867">
    <property type="status" value="NOT_ANNOTATED_CDS"/>
    <property type="molecule type" value="Genomic_DNA"/>
</dbReference>
<dbReference type="InterPro" id="IPR000754">
    <property type="entry name" value="Ribosomal_uS9"/>
</dbReference>
<evidence type="ECO:0000256" key="2">
    <source>
        <dbReference type="ARBA" id="ARBA00022980"/>
    </source>
</evidence>
<protein>
    <recommendedName>
        <fullName evidence="7">28S ribosomal protein S9, mitochondrial</fullName>
    </recommendedName>
</protein>
<dbReference type="InterPro" id="IPR014721">
    <property type="entry name" value="Ribsml_uS5_D2-typ_fold_subgr"/>
</dbReference>
<dbReference type="SUPFAM" id="SSF54211">
    <property type="entry name" value="Ribosomal protein S5 domain 2-like"/>
    <property type="match status" value="1"/>
</dbReference>
<organism evidence="5 6">
    <name type="scientific">Anopheles farauti</name>
    <dbReference type="NCBI Taxonomy" id="69004"/>
    <lineage>
        <taxon>Eukaryota</taxon>
        <taxon>Metazoa</taxon>
        <taxon>Ecdysozoa</taxon>
        <taxon>Arthropoda</taxon>
        <taxon>Hexapoda</taxon>
        <taxon>Insecta</taxon>
        <taxon>Pterygota</taxon>
        <taxon>Neoptera</taxon>
        <taxon>Endopterygota</taxon>
        <taxon>Diptera</taxon>
        <taxon>Nematocera</taxon>
        <taxon>Culicoidea</taxon>
        <taxon>Culicidae</taxon>
        <taxon>Anophelinae</taxon>
        <taxon>Anopheles</taxon>
    </lineage>
</organism>
<reference evidence="6" key="1">
    <citation type="submission" date="2014-01" db="EMBL/GenBank/DDBJ databases">
        <title>The Genome Sequence of Anopheles farauti FAR1 (V2).</title>
        <authorList>
            <consortium name="The Broad Institute Genomics Platform"/>
            <person name="Neafsey D.E."/>
            <person name="Besansky N."/>
            <person name="Howell P."/>
            <person name="Walton C."/>
            <person name="Young S.K."/>
            <person name="Zeng Q."/>
            <person name="Gargeya S."/>
            <person name="Fitzgerald M."/>
            <person name="Haas B."/>
            <person name="Abouelleil A."/>
            <person name="Allen A.W."/>
            <person name="Alvarado L."/>
            <person name="Arachchi H.M."/>
            <person name="Berlin A.M."/>
            <person name="Chapman S.B."/>
            <person name="Gainer-Dewar J."/>
            <person name="Goldberg J."/>
            <person name="Griggs A."/>
            <person name="Gujja S."/>
            <person name="Hansen M."/>
            <person name="Howarth C."/>
            <person name="Imamovic A."/>
            <person name="Ireland A."/>
            <person name="Larimer J."/>
            <person name="McCowan C."/>
            <person name="Murphy C."/>
            <person name="Pearson M."/>
            <person name="Poon T.W."/>
            <person name="Priest M."/>
            <person name="Roberts A."/>
            <person name="Saif S."/>
            <person name="Shea T."/>
            <person name="Sisk P."/>
            <person name="Sykes S."/>
            <person name="Wortman J."/>
            <person name="Nusbaum C."/>
            <person name="Birren B."/>
        </authorList>
    </citation>
    <scope>NUCLEOTIDE SEQUENCE [LARGE SCALE GENOMIC DNA]</scope>
    <source>
        <strain evidence="6">FAR1</strain>
    </source>
</reference>
<dbReference type="GO" id="GO:0003735">
    <property type="term" value="F:structural constituent of ribosome"/>
    <property type="evidence" value="ECO:0007669"/>
    <property type="project" value="InterPro"/>
</dbReference>
<proteinExistence type="inferred from homology"/>
<dbReference type="VEuPathDB" id="VectorBase:AFAF008623"/>
<accession>A0A182QEP3</accession>
<dbReference type="AlphaFoldDB" id="A0A182QEP3"/>
<name>A0A182QEP3_9DIPT</name>
<dbReference type="PANTHER" id="PTHR21569">
    <property type="entry name" value="RIBOSOMAL PROTEIN S9"/>
    <property type="match status" value="1"/>
</dbReference>
<evidence type="ECO:0000256" key="1">
    <source>
        <dbReference type="ARBA" id="ARBA00005251"/>
    </source>
</evidence>
<evidence type="ECO:0000256" key="4">
    <source>
        <dbReference type="SAM" id="MobiDB-lite"/>
    </source>
</evidence>
<dbReference type="EnsemblMetazoa" id="AFAF008623-RA">
    <property type="protein sequence ID" value="AFAF008623-PA"/>
    <property type="gene ID" value="AFAF008623"/>
</dbReference>
<dbReference type="GO" id="GO:0003723">
    <property type="term" value="F:RNA binding"/>
    <property type="evidence" value="ECO:0007669"/>
    <property type="project" value="TreeGrafter"/>
</dbReference>
<dbReference type="Gene3D" id="3.30.230.10">
    <property type="match status" value="1"/>
</dbReference>
<dbReference type="PANTHER" id="PTHR21569:SF1">
    <property type="entry name" value="SMALL RIBOSOMAL SUBUNIT PROTEIN US9M"/>
    <property type="match status" value="1"/>
</dbReference>
<evidence type="ECO:0000313" key="5">
    <source>
        <dbReference type="EnsemblMetazoa" id="AFAF008623-PA"/>
    </source>
</evidence>
<evidence type="ECO:0000256" key="3">
    <source>
        <dbReference type="ARBA" id="ARBA00023274"/>
    </source>
</evidence>
<dbReference type="Proteomes" id="UP000075886">
    <property type="component" value="Unassembled WGS sequence"/>
</dbReference>
<dbReference type="GO" id="GO:0006412">
    <property type="term" value="P:translation"/>
    <property type="evidence" value="ECO:0007669"/>
    <property type="project" value="InterPro"/>
</dbReference>
<dbReference type="GO" id="GO:0005763">
    <property type="term" value="C:mitochondrial small ribosomal subunit"/>
    <property type="evidence" value="ECO:0007669"/>
    <property type="project" value="TreeGrafter"/>
</dbReference>
<keyword evidence="2" id="KW-0689">Ribosomal protein</keyword>
<sequence length="392" mass="44628">MILLCRKMFCTLFRGLRSAFPRHSAVVNTSHFLCTSVGKSEDVTSVQKAKISKAMKAYLERAKEYESCMETARMEYNLGKRHLANMMGADVENFTQQDIDQAVQYLFPSGLYDPAARPTMKPPEEFIPRKKGAEFDETGRPFHTLFYTGRPNFFQLLFDIVENINKLNALEDNTRMKGKSLDSVGKRIDTTGSEWLPKELLEKKIVEIISDIEYDNFINAMNRLVSHPLSDRAKEFVYEYRKPLISKLDNDTIPTPQQDVDGRQSVTIYECLRKTARGDVTVKFPGIGKIEVNGKDLRNVGDTQQREQILFPLLFTGMNGKVDVSANVAGGGPSSQAGAVRWGIAMALRSFVDTEQIARMRLAGLLTRDYRRRERKKPGQAGARRKYTWKKR</sequence>
<keyword evidence="3" id="KW-0687">Ribonucleoprotein</keyword>
<dbReference type="GO" id="GO:0005743">
    <property type="term" value="C:mitochondrial inner membrane"/>
    <property type="evidence" value="ECO:0007669"/>
    <property type="project" value="UniProtKB-ARBA"/>
</dbReference>
<dbReference type="Pfam" id="PF00380">
    <property type="entry name" value="Ribosomal_S9"/>
    <property type="match status" value="1"/>
</dbReference>
<feature type="region of interest" description="Disordered" evidence="4">
    <location>
        <begin position="373"/>
        <end position="392"/>
    </location>
</feature>
<dbReference type="InterPro" id="IPR020568">
    <property type="entry name" value="Ribosomal_Su5_D2-typ_SF"/>
</dbReference>
<reference evidence="5" key="2">
    <citation type="submission" date="2020-05" db="UniProtKB">
        <authorList>
            <consortium name="EnsemblMetazoa"/>
        </authorList>
    </citation>
    <scope>IDENTIFICATION</scope>
    <source>
        <strain evidence="5">FAR1</strain>
    </source>
</reference>
<dbReference type="STRING" id="69004.A0A182QEP3"/>
<keyword evidence="6" id="KW-1185">Reference proteome</keyword>